<dbReference type="RefSeq" id="WP_158283410.1">
    <property type="nucleotide sequence ID" value="NZ_CP103866.1"/>
</dbReference>
<reference evidence="1" key="1">
    <citation type="submission" date="2022-08" db="EMBL/GenBank/DDBJ databases">
        <title>The complete genome sequence of the thermophilic bacterium Laceyella sacchari FBKL4.010 reveals the basis for tetramethylpyrazine biosynthesis in Moutai-flavor Daqu.</title>
        <authorList>
            <person name="Li D."/>
            <person name="Huang W."/>
            <person name="Wang C."/>
            <person name="Qiu S."/>
        </authorList>
    </citation>
    <scope>NUCLEOTIDE SEQUENCE</scope>
    <source>
        <strain evidence="1">FBKL4.014</strain>
    </source>
</reference>
<evidence type="ECO:0000313" key="2">
    <source>
        <dbReference type="Proteomes" id="UP001058650"/>
    </source>
</evidence>
<evidence type="ECO:0000313" key="1">
    <source>
        <dbReference type="EMBL" id="UWE03950.1"/>
    </source>
</evidence>
<accession>A0ABY5U5N6</accession>
<name>A0ABY5U5N6_LACSH</name>
<proteinExistence type="predicted"/>
<gene>
    <name evidence="1" type="ORF">NYR52_01875</name>
</gene>
<dbReference type="Proteomes" id="UP001058650">
    <property type="component" value="Chromosome"/>
</dbReference>
<dbReference type="EMBL" id="CP103866">
    <property type="protein sequence ID" value="UWE03950.1"/>
    <property type="molecule type" value="Genomic_DNA"/>
</dbReference>
<sequence>MGRDVQTDQEIASFIRWYEQRRYGANEEGKAMVLRWRTLWKIMGGRKRS</sequence>
<keyword evidence="2" id="KW-1185">Reference proteome</keyword>
<protein>
    <submittedName>
        <fullName evidence="1">Uncharacterized protein</fullName>
    </submittedName>
</protein>
<organism evidence="1 2">
    <name type="scientific">Laceyella sacchari</name>
    <name type="common">Thermoactinomyces thalpophilus</name>
    <dbReference type="NCBI Taxonomy" id="37482"/>
    <lineage>
        <taxon>Bacteria</taxon>
        <taxon>Bacillati</taxon>
        <taxon>Bacillota</taxon>
        <taxon>Bacilli</taxon>
        <taxon>Bacillales</taxon>
        <taxon>Thermoactinomycetaceae</taxon>
        <taxon>Laceyella</taxon>
    </lineage>
</organism>